<dbReference type="InterPro" id="IPR005139">
    <property type="entry name" value="PCRF"/>
</dbReference>
<evidence type="ECO:0000313" key="6">
    <source>
        <dbReference type="Proteomes" id="UP000760819"/>
    </source>
</evidence>
<dbReference type="Pfam" id="PF00472">
    <property type="entry name" value="RF-1"/>
    <property type="match status" value="1"/>
</dbReference>
<dbReference type="GO" id="GO:0005737">
    <property type="term" value="C:cytoplasm"/>
    <property type="evidence" value="ECO:0007669"/>
    <property type="project" value="UniProtKB-ARBA"/>
</dbReference>
<comment type="caution">
    <text evidence="5">The sequence shown here is derived from an EMBL/GenBank/DDBJ whole genome shotgun (WGS) entry which is preliminary data.</text>
</comment>
<dbReference type="SMART" id="SM00937">
    <property type="entry name" value="PCRF"/>
    <property type="match status" value="1"/>
</dbReference>
<evidence type="ECO:0000313" key="5">
    <source>
        <dbReference type="EMBL" id="MCA9379438.1"/>
    </source>
</evidence>
<keyword evidence="2" id="KW-0488">Methylation</keyword>
<dbReference type="GO" id="GO:0003747">
    <property type="term" value="F:translation release factor activity"/>
    <property type="evidence" value="ECO:0007669"/>
    <property type="project" value="InterPro"/>
</dbReference>
<dbReference type="InterPro" id="IPR050057">
    <property type="entry name" value="Prokaryotic/Mito_RF"/>
</dbReference>
<dbReference type="PANTHER" id="PTHR43804:SF7">
    <property type="entry name" value="LD18447P"/>
    <property type="match status" value="1"/>
</dbReference>
<evidence type="ECO:0000256" key="2">
    <source>
        <dbReference type="ARBA" id="ARBA00022481"/>
    </source>
</evidence>
<name>A0A955IDD0_9BACT</name>
<reference evidence="5" key="1">
    <citation type="submission" date="2020-04" db="EMBL/GenBank/DDBJ databases">
        <authorList>
            <person name="Zhang T."/>
        </authorList>
    </citation>
    <scope>NUCLEOTIDE SEQUENCE</scope>
    <source>
        <strain evidence="5">HKST-UBA12</strain>
    </source>
</reference>
<comment type="similarity">
    <text evidence="1">Belongs to the prokaryotic/mitochondrial release factor family.</text>
</comment>
<organism evidence="5 6">
    <name type="scientific">Candidatus Dojkabacteria bacterium</name>
    <dbReference type="NCBI Taxonomy" id="2099670"/>
    <lineage>
        <taxon>Bacteria</taxon>
        <taxon>Candidatus Dojkabacteria</taxon>
    </lineage>
</organism>
<dbReference type="Gene3D" id="6.10.140.1950">
    <property type="match status" value="1"/>
</dbReference>
<dbReference type="EMBL" id="JAGQLI010000184">
    <property type="protein sequence ID" value="MCA9379438.1"/>
    <property type="molecule type" value="Genomic_DNA"/>
</dbReference>
<keyword evidence="3" id="KW-0648">Protein biosynthesis</keyword>
<gene>
    <name evidence="5" type="ORF">KC640_03335</name>
</gene>
<evidence type="ECO:0000256" key="1">
    <source>
        <dbReference type="ARBA" id="ARBA00010835"/>
    </source>
</evidence>
<accession>A0A955IDD0</accession>
<dbReference type="PROSITE" id="PS00745">
    <property type="entry name" value="RF_PROK_I"/>
    <property type="match status" value="1"/>
</dbReference>
<dbReference type="InterPro" id="IPR045853">
    <property type="entry name" value="Pep_chain_release_fac_I_sf"/>
</dbReference>
<evidence type="ECO:0000256" key="3">
    <source>
        <dbReference type="ARBA" id="ARBA00022917"/>
    </source>
</evidence>
<proteinExistence type="inferred from homology"/>
<reference evidence="5" key="2">
    <citation type="journal article" date="2021" name="Microbiome">
        <title>Successional dynamics and alternative stable states in a saline activated sludge microbial community over 9 years.</title>
        <authorList>
            <person name="Wang Y."/>
            <person name="Ye J."/>
            <person name="Ju F."/>
            <person name="Liu L."/>
            <person name="Boyd J.A."/>
            <person name="Deng Y."/>
            <person name="Parks D.H."/>
            <person name="Jiang X."/>
            <person name="Yin X."/>
            <person name="Woodcroft B.J."/>
            <person name="Tyson G.W."/>
            <person name="Hugenholtz P."/>
            <person name="Polz M.F."/>
            <person name="Zhang T."/>
        </authorList>
    </citation>
    <scope>NUCLEOTIDE SEQUENCE</scope>
    <source>
        <strain evidence="5">HKST-UBA12</strain>
    </source>
</reference>
<dbReference type="AlphaFoldDB" id="A0A955IDD0"/>
<dbReference type="Gene3D" id="3.30.160.20">
    <property type="match status" value="1"/>
</dbReference>
<dbReference type="Pfam" id="PF03462">
    <property type="entry name" value="PCRF"/>
    <property type="match status" value="1"/>
</dbReference>
<protein>
    <submittedName>
        <fullName evidence="5">PCRF domain-containing protein</fullName>
    </submittedName>
</protein>
<feature type="domain" description="Prokaryotic-type class I peptide chain release factors" evidence="4">
    <location>
        <begin position="229"/>
        <end position="245"/>
    </location>
</feature>
<dbReference type="SUPFAM" id="SSF75620">
    <property type="entry name" value="Release factor"/>
    <property type="match status" value="1"/>
</dbReference>
<sequence>MSDQDGPTIDIVAKKQEREDLLQEIQRPEIMADYTKVGKLNEQLKELDELISTWEAYQDSQRKLAEAQSLSDDPELGELAKADIPGLETEIETLSAKLQALTAIKLPHDDNDAIMEIRAGTGGTEAALFAEEIVRMYIRFINSIGMVAEQIHTSLEDTGGIKEVILKVNGHGAYGKLRFESGVHRVQRVPVTEAKGRIHTSAISVVVLPQIEATEVNIPAGDIRVDVYRSSGPGGQSVNTTDSAVRITHLPTGLVVTCQDSKSQIRNREQALSVLASRLQAMQEEEDAKQAKDIRAASIQSGDRSAKIRTYNFP</sequence>
<dbReference type="Gene3D" id="3.30.70.1660">
    <property type="match status" value="1"/>
</dbReference>
<evidence type="ECO:0000259" key="4">
    <source>
        <dbReference type="PROSITE" id="PS00745"/>
    </source>
</evidence>
<dbReference type="InterPro" id="IPR000352">
    <property type="entry name" value="Pep_chain_release_fac_I"/>
</dbReference>
<dbReference type="PANTHER" id="PTHR43804">
    <property type="entry name" value="LD18447P"/>
    <property type="match status" value="1"/>
</dbReference>
<dbReference type="FunFam" id="3.30.160.20:FF:000004">
    <property type="entry name" value="Peptide chain release factor 1"/>
    <property type="match status" value="1"/>
</dbReference>
<dbReference type="Proteomes" id="UP000760819">
    <property type="component" value="Unassembled WGS sequence"/>
</dbReference>
<feature type="non-terminal residue" evidence="5">
    <location>
        <position position="314"/>
    </location>
</feature>